<dbReference type="EMBL" id="CP002959">
    <property type="protein sequence ID" value="AFM12352.1"/>
    <property type="molecule type" value="Genomic_DNA"/>
</dbReference>
<evidence type="ECO:0000313" key="2">
    <source>
        <dbReference type="EMBL" id="AFM12352.1"/>
    </source>
</evidence>
<sequence>MLHQKPSNTPLCIFVLAITLALPAFAARAKKPRMTTNSCLKTWHIERHTSPWSGLTGDAAAEEATFTVRAVRQRPADPNLIAQPSGIAANDFLLFRSEKTRAVVVNAQYFSDLTRQDATGKPLRNGGFIGAATPAALKRWQGAELLGLLLEQQIILTYAHLESKVCLVSATEEGGVYRAELTGEHVYYTNARNVSGFRFLFEADSQTGKMRVR</sequence>
<organism evidence="2 3">
    <name type="scientific">Turneriella parva (strain ATCC BAA-1111 / DSM 21527 / NCTC 11395 / H)</name>
    <name type="common">Leptospira parva</name>
    <dbReference type="NCBI Taxonomy" id="869212"/>
    <lineage>
        <taxon>Bacteria</taxon>
        <taxon>Pseudomonadati</taxon>
        <taxon>Spirochaetota</taxon>
        <taxon>Spirochaetia</taxon>
        <taxon>Leptospirales</taxon>
        <taxon>Leptospiraceae</taxon>
        <taxon>Turneriella</taxon>
    </lineage>
</organism>
<dbReference type="KEGG" id="tpx:Turpa_1704"/>
<gene>
    <name evidence="2" type="ordered locus">Turpa_1704</name>
</gene>
<proteinExistence type="predicted"/>
<accession>I4B4Z5</accession>
<feature type="chain" id="PRO_5003686312" description="Lipoprotein" evidence="1">
    <location>
        <begin position="27"/>
        <end position="213"/>
    </location>
</feature>
<keyword evidence="3" id="KW-1185">Reference proteome</keyword>
<evidence type="ECO:0000313" key="3">
    <source>
        <dbReference type="Proteomes" id="UP000006048"/>
    </source>
</evidence>
<evidence type="ECO:0008006" key="4">
    <source>
        <dbReference type="Google" id="ProtNLM"/>
    </source>
</evidence>
<dbReference type="Proteomes" id="UP000006048">
    <property type="component" value="Chromosome"/>
</dbReference>
<keyword evidence="1" id="KW-0732">Signal</keyword>
<feature type="signal peptide" evidence="1">
    <location>
        <begin position="1"/>
        <end position="26"/>
    </location>
</feature>
<evidence type="ECO:0000256" key="1">
    <source>
        <dbReference type="SAM" id="SignalP"/>
    </source>
</evidence>
<name>I4B4Z5_TURPD</name>
<dbReference type="STRING" id="869212.Turpa_1704"/>
<dbReference type="AlphaFoldDB" id="I4B4Z5"/>
<reference evidence="2 3" key="1">
    <citation type="submission" date="2012-06" db="EMBL/GenBank/DDBJ databases">
        <title>The complete chromosome of genome of Turneriella parva DSM 21527.</title>
        <authorList>
            <consortium name="US DOE Joint Genome Institute (JGI-PGF)"/>
            <person name="Lucas S."/>
            <person name="Han J."/>
            <person name="Lapidus A."/>
            <person name="Bruce D."/>
            <person name="Goodwin L."/>
            <person name="Pitluck S."/>
            <person name="Peters L."/>
            <person name="Kyrpides N."/>
            <person name="Mavromatis K."/>
            <person name="Ivanova N."/>
            <person name="Mikhailova N."/>
            <person name="Chertkov O."/>
            <person name="Detter J.C."/>
            <person name="Tapia R."/>
            <person name="Han C."/>
            <person name="Land M."/>
            <person name="Hauser L."/>
            <person name="Markowitz V."/>
            <person name="Cheng J.-F."/>
            <person name="Hugenholtz P."/>
            <person name="Woyke T."/>
            <person name="Wu D."/>
            <person name="Gronow S."/>
            <person name="Wellnitz S."/>
            <person name="Brambilla E."/>
            <person name="Klenk H.-P."/>
            <person name="Eisen J.A."/>
        </authorList>
    </citation>
    <scope>NUCLEOTIDE SEQUENCE [LARGE SCALE GENOMIC DNA]</scope>
    <source>
        <strain evidence="3">ATCC BAA-1111 / DSM 21527 / NCTC 11395 / H</strain>
    </source>
</reference>
<dbReference type="HOGENOM" id="CLU_1293890_0_0_12"/>
<protein>
    <recommendedName>
        <fullName evidence="4">Lipoprotein</fullName>
    </recommendedName>
</protein>